<dbReference type="RefSeq" id="WP_094367687.1">
    <property type="nucleotide sequence ID" value="NZ_NOJY02000025.1"/>
</dbReference>
<accession>A0A371J134</accession>
<dbReference type="OrthoDB" id="5914937at2"/>
<evidence type="ECO:0008006" key="3">
    <source>
        <dbReference type="Google" id="ProtNLM"/>
    </source>
</evidence>
<reference evidence="1 2" key="1">
    <citation type="journal article" date="2017" name="Genome Announc.">
        <title>Draft Genome Sequence of Romboutsia weinsteinii sp. nov. Strain CCRI-19649(T) Isolated from Surface Water.</title>
        <authorList>
            <person name="Maheux A.F."/>
            <person name="Boudreau D.K."/>
            <person name="Berube E."/>
            <person name="Boissinot M."/>
            <person name="Cantin P."/>
            <person name="Raymond F."/>
            <person name="Corbeil J."/>
            <person name="Omar R.F."/>
            <person name="Bergeron M.G."/>
        </authorList>
    </citation>
    <scope>NUCLEOTIDE SEQUENCE [LARGE SCALE GENOMIC DNA]</scope>
    <source>
        <strain evidence="1 2">CCRI-19649</strain>
    </source>
</reference>
<dbReference type="EMBL" id="NOJY02000025">
    <property type="protein sequence ID" value="RDY26522.1"/>
    <property type="molecule type" value="Genomic_DNA"/>
</dbReference>
<protein>
    <recommendedName>
        <fullName evidence="3">DUF4380 domain-containing protein</fullName>
    </recommendedName>
</protein>
<organism evidence="1 2">
    <name type="scientific">Romboutsia weinsteinii</name>
    <dbReference type="NCBI Taxonomy" id="2020949"/>
    <lineage>
        <taxon>Bacteria</taxon>
        <taxon>Bacillati</taxon>
        <taxon>Bacillota</taxon>
        <taxon>Clostridia</taxon>
        <taxon>Peptostreptococcales</taxon>
        <taxon>Peptostreptococcaceae</taxon>
        <taxon>Romboutsia</taxon>
    </lineage>
</organism>
<evidence type="ECO:0000313" key="1">
    <source>
        <dbReference type="EMBL" id="RDY26522.1"/>
    </source>
</evidence>
<gene>
    <name evidence="1" type="ORF">CHL78_013220</name>
</gene>
<proteinExistence type="predicted"/>
<dbReference type="Proteomes" id="UP000215694">
    <property type="component" value="Unassembled WGS sequence"/>
</dbReference>
<dbReference type="AlphaFoldDB" id="A0A371J134"/>
<name>A0A371J134_9FIRM</name>
<evidence type="ECO:0000313" key="2">
    <source>
        <dbReference type="Proteomes" id="UP000215694"/>
    </source>
</evidence>
<sequence length="310" mass="36125">MGRIETNQIEYENFGRCVRITNNIVELLVPLQVGPRIIKYAFLGEDNVLFEDINRLVSEDLSTYDEYSDDKWFLYGGHRLWMSPEYMPSSYYPDNGDVTYEEIENGIVVYGPREESNNVQKILTIILKEDSSEVSITNEILNLGEEEKTIAPWAITTLAKNGVSITPICNEKTAFTPNKVFAYWPYTKLNDKRMEFIEKKYLKITQDTCNYDAFKIGINNDCGWSAYQIDDTIFFKTFDDKYSQPKDYSDYGVNFEVYTKELFLELESLGKLKTISKGEKVILNEKWFLRKDDNKDIVDQIENALKNIEI</sequence>
<keyword evidence="2" id="KW-1185">Reference proteome</keyword>
<comment type="caution">
    <text evidence="1">The sequence shown here is derived from an EMBL/GenBank/DDBJ whole genome shotgun (WGS) entry which is preliminary data.</text>
</comment>